<dbReference type="EMBL" id="QGDH01000050">
    <property type="protein sequence ID" value="RAR12243.1"/>
    <property type="molecule type" value="Genomic_DNA"/>
</dbReference>
<accession>A0A364N5G2</accession>
<name>A0A364N5G2_STELY</name>
<dbReference type="AlphaFoldDB" id="A0A364N5G2"/>
<keyword evidence="3" id="KW-1185">Reference proteome</keyword>
<organism evidence="2 3">
    <name type="scientific">Stemphylium lycopersici</name>
    <name type="common">Tomato gray leaf spot disease fungus</name>
    <name type="synonym">Thyrospora lycopersici</name>
    <dbReference type="NCBI Taxonomy" id="183478"/>
    <lineage>
        <taxon>Eukaryota</taxon>
        <taxon>Fungi</taxon>
        <taxon>Dikarya</taxon>
        <taxon>Ascomycota</taxon>
        <taxon>Pezizomycotina</taxon>
        <taxon>Dothideomycetes</taxon>
        <taxon>Pleosporomycetidae</taxon>
        <taxon>Pleosporales</taxon>
        <taxon>Pleosporineae</taxon>
        <taxon>Pleosporaceae</taxon>
        <taxon>Stemphylium</taxon>
    </lineage>
</organism>
<gene>
    <name evidence="2" type="ORF">DDE83_004130</name>
</gene>
<sequence length="32" mass="3691">MGRTFMKDSSQSRSQDCELNPENLGLDFIENK</sequence>
<evidence type="ECO:0000256" key="1">
    <source>
        <dbReference type="SAM" id="MobiDB-lite"/>
    </source>
</evidence>
<protein>
    <submittedName>
        <fullName evidence="2">Uncharacterized protein</fullName>
    </submittedName>
</protein>
<evidence type="ECO:0000313" key="3">
    <source>
        <dbReference type="Proteomes" id="UP000249619"/>
    </source>
</evidence>
<reference evidence="3" key="1">
    <citation type="submission" date="2018-05" db="EMBL/GenBank/DDBJ databases">
        <title>Draft genome sequence of Stemphylium lycopersici strain CIDEFI 213.</title>
        <authorList>
            <person name="Medina R."/>
            <person name="Franco M.E.E."/>
            <person name="Lucentini C.G."/>
            <person name="Saparrat M.C.N."/>
            <person name="Balatti P.A."/>
        </authorList>
    </citation>
    <scope>NUCLEOTIDE SEQUENCE [LARGE SCALE GENOMIC DNA]</scope>
    <source>
        <strain evidence="3">CIDEFI 213</strain>
    </source>
</reference>
<dbReference type="Proteomes" id="UP000249619">
    <property type="component" value="Unassembled WGS sequence"/>
</dbReference>
<feature type="region of interest" description="Disordered" evidence="1">
    <location>
        <begin position="1"/>
        <end position="32"/>
    </location>
</feature>
<evidence type="ECO:0000313" key="2">
    <source>
        <dbReference type="EMBL" id="RAR12243.1"/>
    </source>
</evidence>
<comment type="caution">
    <text evidence="2">The sequence shown here is derived from an EMBL/GenBank/DDBJ whole genome shotgun (WGS) entry which is preliminary data.</text>
</comment>
<proteinExistence type="predicted"/>